<feature type="domain" description="IclR-ED" evidence="5">
    <location>
        <begin position="73"/>
        <end position="251"/>
    </location>
</feature>
<dbReference type="AlphaFoldDB" id="A0A2P7RTQ3"/>
<dbReference type="GO" id="GO:0003700">
    <property type="term" value="F:DNA-binding transcription factor activity"/>
    <property type="evidence" value="ECO:0007669"/>
    <property type="project" value="TreeGrafter"/>
</dbReference>
<proteinExistence type="predicted"/>
<evidence type="ECO:0000256" key="3">
    <source>
        <dbReference type="ARBA" id="ARBA00023163"/>
    </source>
</evidence>
<dbReference type="Gene3D" id="1.10.10.10">
    <property type="entry name" value="Winged helix-like DNA-binding domain superfamily/Winged helix DNA-binding domain"/>
    <property type="match status" value="1"/>
</dbReference>
<dbReference type="InterPro" id="IPR036390">
    <property type="entry name" value="WH_DNA-bd_sf"/>
</dbReference>
<dbReference type="Proteomes" id="UP000241229">
    <property type="component" value="Unassembled WGS sequence"/>
</dbReference>
<dbReference type="SUPFAM" id="SSF55781">
    <property type="entry name" value="GAF domain-like"/>
    <property type="match status" value="1"/>
</dbReference>
<keyword evidence="1" id="KW-0805">Transcription regulation</keyword>
<keyword evidence="3" id="KW-0804">Transcription</keyword>
<dbReference type="Pfam" id="PF01614">
    <property type="entry name" value="IclR_C"/>
    <property type="match status" value="1"/>
</dbReference>
<keyword evidence="2" id="KW-0238">DNA-binding</keyword>
<evidence type="ECO:0000259" key="4">
    <source>
        <dbReference type="PROSITE" id="PS51077"/>
    </source>
</evidence>
<evidence type="ECO:0000313" key="7">
    <source>
        <dbReference type="Proteomes" id="UP000241229"/>
    </source>
</evidence>
<evidence type="ECO:0000256" key="1">
    <source>
        <dbReference type="ARBA" id="ARBA00023015"/>
    </source>
</evidence>
<dbReference type="PROSITE" id="PS51078">
    <property type="entry name" value="ICLR_ED"/>
    <property type="match status" value="1"/>
</dbReference>
<dbReference type="InterPro" id="IPR029016">
    <property type="entry name" value="GAF-like_dom_sf"/>
</dbReference>
<organism evidence="6 7">
    <name type="scientific">Kumtagia ephedrae</name>
    <dbReference type="NCBI Taxonomy" id="2116701"/>
    <lineage>
        <taxon>Bacteria</taxon>
        <taxon>Pseudomonadati</taxon>
        <taxon>Pseudomonadota</taxon>
        <taxon>Alphaproteobacteria</taxon>
        <taxon>Hyphomicrobiales</taxon>
        <taxon>Phyllobacteriaceae</taxon>
        <taxon>Kumtagia</taxon>
    </lineage>
</organism>
<dbReference type="SMART" id="SM00346">
    <property type="entry name" value="HTH_ICLR"/>
    <property type="match status" value="1"/>
</dbReference>
<dbReference type="Gene3D" id="3.30.450.40">
    <property type="match status" value="1"/>
</dbReference>
<dbReference type="GO" id="GO:0003677">
    <property type="term" value="F:DNA binding"/>
    <property type="evidence" value="ECO:0007669"/>
    <property type="project" value="UniProtKB-KW"/>
</dbReference>
<dbReference type="OrthoDB" id="6057486at2"/>
<dbReference type="InterPro" id="IPR005471">
    <property type="entry name" value="Tscrpt_reg_IclR_N"/>
</dbReference>
<evidence type="ECO:0000256" key="2">
    <source>
        <dbReference type="ARBA" id="ARBA00023125"/>
    </source>
</evidence>
<dbReference type="PROSITE" id="PS51077">
    <property type="entry name" value="HTH_ICLR"/>
    <property type="match status" value="1"/>
</dbReference>
<protein>
    <recommendedName>
        <fullName evidence="8">IclR family transcriptional regulator</fullName>
    </recommendedName>
</protein>
<dbReference type="PANTHER" id="PTHR30136">
    <property type="entry name" value="HELIX-TURN-HELIX TRANSCRIPTIONAL REGULATOR, ICLR FAMILY"/>
    <property type="match status" value="1"/>
</dbReference>
<gene>
    <name evidence="6" type="ORF">C7I84_25265</name>
</gene>
<comment type="caution">
    <text evidence="6">The sequence shown here is derived from an EMBL/GenBank/DDBJ whole genome shotgun (WGS) entry which is preliminary data.</text>
</comment>
<dbReference type="InterPro" id="IPR014757">
    <property type="entry name" value="Tscrpt_reg_IclR_C"/>
</dbReference>
<dbReference type="InterPro" id="IPR036388">
    <property type="entry name" value="WH-like_DNA-bd_sf"/>
</dbReference>
<accession>A0A2P7RTQ3</accession>
<evidence type="ECO:0000259" key="5">
    <source>
        <dbReference type="PROSITE" id="PS51078"/>
    </source>
</evidence>
<evidence type="ECO:0000313" key="6">
    <source>
        <dbReference type="EMBL" id="PSJ53601.1"/>
    </source>
</evidence>
<dbReference type="GO" id="GO:0045892">
    <property type="term" value="P:negative regulation of DNA-templated transcription"/>
    <property type="evidence" value="ECO:0007669"/>
    <property type="project" value="TreeGrafter"/>
</dbReference>
<keyword evidence="7" id="KW-1185">Reference proteome</keyword>
<feature type="domain" description="HTH iclR-type" evidence="4">
    <location>
        <begin position="10"/>
        <end position="72"/>
    </location>
</feature>
<dbReference type="PANTHER" id="PTHR30136:SF8">
    <property type="entry name" value="TRANSCRIPTIONAL REGULATORY PROTEIN"/>
    <property type="match status" value="1"/>
</dbReference>
<dbReference type="SUPFAM" id="SSF46785">
    <property type="entry name" value="Winged helix' DNA-binding domain"/>
    <property type="match status" value="1"/>
</dbReference>
<reference evidence="6 7" key="1">
    <citation type="submission" date="2018-03" db="EMBL/GenBank/DDBJ databases">
        <title>The draft genome of Mesorhizobium sp. 6GN-30.</title>
        <authorList>
            <person name="Liu L."/>
            <person name="Li L."/>
            <person name="Wang T."/>
            <person name="Zhang X."/>
            <person name="Liang L."/>
        </authorList>
    </citation>
    <scope>NUCLEOTIDE SEQUENCE [LARGE SCALE GENOMIC DNA]</scope>
    <source>
        <strain evidence="6 7">6GN30</strain>
    </source>
</reference>
<evidence type="ECO:0008006" key="8">
    <source>
        <dbReference type="Google" id="ProtNLM"/>
    </source>
</evidence>
<dbReference type="EMBL" id="PXYK01000033">
    <property type="protein sequence ID" value="PSJ53601.1"/>
    <property type="molecule type" value="Genomic_DNA"/>
</dbReference>
<name>A0A2P7RTQ3_9HYPH</name>
<dbReference type="InterPro" id="IPR050707">
    <property type="entry name" value="HTH_MetabolicPath_Reg"/>
</dbReference>
<dbReference type="RefSeq" id="WP_106774991.1">
    <property type="nucleotide sequence ID" value="NZ_PXYK01000033.1"/>
</dbReference>
<dbReference type="Pfam" id="PF09339">
    <property type="entry name" value="HTH_IclR"/>
    <property type="match status" value="1"/>
</dbReference>
<sequence length="256" mass="27751">MSVELDKSVNQSTQMAFLIIEVMAEIGKPVALSDLARRIGAPKVRVFRFLRTLLSLGYVLQDPDTEKYRLSYKLYHLGQALADSTDILREARPVMVELRDATGFTVSFSQMEPTGMRILDMVRTEQPVAIVTRPGALLDFHASAQGKIALAFGDARLPEEPLRQWTSETPTDPAAIAAEVQAVRAQGWAEAPNQTLQGVTAVSAPVFDMNGAFIATLTIAGPTNTIGSPPAPRFIEALKGAARKVSTNLGNTDQRS</sequence>